<keyword evidence="3" id="KW-1185">Reference proteome</keyword>
<reference evidence="2" key="3">
    <citation type="submission" date="2021-06" db="EMBL/GenBank/DDBJ databases">
        <title>Chromosome-level genome assembly for S. haematobium.</title>
        <authorList>
            <person name="Stroehlein A.J."/>
        </authorList>
    </citation>
    <scope>NUCLEOTIDE SEQUENCE</scope>
</reference>
<protein>
    <submittedName>
        <fullName evidence="2">Bromodomain-containing protein 8</fullName>
    </submittedName>
</protein>
<evidence type="ECO:0000313" key="2">
    <source>
        <dbReference type="EMBL" id="KAH9596281.1"/>
    </source>
</evidence>
<sequence>MSNDESMVLSPRFKNNTSPSDLKELVHELLDPIINELNNELIKSKLQFIHRLLSILAHTVMTRSSNTIRNFIAMELYNQWSEQLQTNVSEPDFSSTPYCSNSKTPPSWSIETDNSLYTCRDPPTLTLASSSLNSLSSRKSSDTVKSTPPILLEVRSMNTPTESERQKRSHSSVEDNNDDLDI</sequence>
<dbReference type="AlphaFoldDB" id="A0A922S6T7"/>
<dbReference type="RefSeq" id="XP_051075019.1">
    <property type="nucleotide sequence ID" value="XM_051208480.1"/>
</dbReference>
<reference evidence="2" key="4">
    <citation type="journal article" date="2022" name="PLoS Pathog.">
        <title>Chromosome-level genome of Schistosoma haematobium underpins genome-wide explorations of molecular variation.</title>
        <authorList>
            <person name="Stroehlein A.J."/>
            <person name="Korhonen P.K."/>
            <person name="Lee V.V."/>
            <person name="Ralph S.A."/>
            <person name="Mentink-Kane M."/>
            <person name="You H."/>
            <person name="McManus D.P."/>
            <person name="Tchuente L.T."/>
            <person name="Stothard J.R."/>
            <person name="Kaur P."/>
            <person name="Dudchenko O."/>
            <person name="Aiden E.L."/>
            <person name="Yang B."/>
            <person name="Yang H."/>
            <person name="Emery A.M."/>
            <person name="Webster B.L."/>
            <person name="Brindley P.J."/>
            <person name="Rollinson D."/>
            <person name="Chang B.C.H."/>
            <person name="Gasser R.B."/>
            <person name="Young N.D."/>
        </authorList>
    </citation>
    <scope>NUCLEOTIDE SEQUENCE</scope>
</reference>
<gene>
    <name evidence="2" type="primary">BRD8_1</name>
    <name evidence="2" type="ORF">MS3_00000901</name>
</gene>
<dbReference type="Proteomes" id="UP000471633">
    <property type="component" value="Unassembled WGS sequence"/>
</dbReference>
<organism evidence="2 3">
    <name type="scientific">Schistosoma haematobium</name>
    <name type="common">Blood fluke</name>
    <dbReference type="NCBI Taxonomy" id="6185"/>
    <lineage>
        <taxon>Eukaryota</taxon>
        <taxon>Metazoa</taxon>
        <taxon>Spiralia</taxon>
        <taxon>Lophotrochozoa</taxon>
        <taxon>Platyhelminthes</taxon>
        <taxon>Trematoda</taxon>
        <taxon>Digenea</taxon>
        <taxon>Strigeidida</taxon>
        <taxon>Schistosomatoidea</taxon>
        <taxon>Schistosomatidae</taxon>
        <taxon>Schistosoma</taxon>
    </lineage>
</organism>
<evidence type="ECO:0000313" key="3">
    <source>
        <dbReference type="Proteomes" id="UP000471633"/>
    </source>
</evidence>
<name>A0A922S6T7_SCHHA</name>
<comment type="caution">
    <text evidence="2">The sequence shown here is derived from an EMBL/GenBank/DDBJ whole genome shotgun (WGS) entry which is preliminary data.</text>
</comment>
<dbReference type="CTD" id="75576559"/>
<dbReference type="KEGG" id="shx:MS3_00000901"/>
<reference evidence="2" key="1">
    <citation type="journal article" date="2012" name="Nat. Genet.">
        <title>Whole-genome sequence of Schistosoma haematobium.</title>
        <authorList>
            <person name="Young N.D."/>
            <person name="Jex A.R."/>
            <person name="Li B."/>
            <person name="Liu S."/>
            <person name="Yang L."/>
            <person name="Xiong Z."/>
            <person name="Li Y."/>
            <person name="Cantacessi C."/>
            <person name="Hall R.S."/>
            <person name="Xu X."/>
            <person name="Chen F."/>
            <person name="Wu X."/>
            <person name="Zerlotini A."/>
            <person name="Oliveira G."/>
            <person name="Hofmann A."/>
            <person name="Zhang G."/>
            <person name="Fang X."/>
            <person name="Kang Y."/>
            <person name="Campbell B.E."/>
            <person name="Loukas A."/>
            <person name="Ranganathan S."/>
            <person name="Rollinson D."/>
            <person name="Rinaldi G."/>
            <person name="Brindley P.J."/>
            <person name="Yang H."/>
            <person name="Wang J."/>
            <person name="Wang J."/>
            <person name="Gasser R.B."/>
        </authorList>
    </citation>
    <scope>NUCLEOTIDE SEQUENCE</scope>
</reference>
<proteinExistence type="predicted"/>
<feature type="region of interest" description="Disordered" evidence="1">
    <location>
        <begin position="131"/>
        <end position="182"/>
    </location>
</feature>
<reference evidence="2" key="2">
    <citation type="journal article" date="2019" name="Gigascience">
        <title>High-quality Schistosoma haematobium genome achieved by single-molecule and long-range sequencing.</title>
        <authorList>
            <person name="Stroehlein A.J."/>
            <person name="Korhonen P.K."/>
            <person name="Chong T.M."/>
            <person name="Lim Y.L."/>
            <person name="Chan K.G."/>
            <person name="Webster B."/>
            <person name="Rollinson D."/>
            <person name="Brindley P.J."/>
            <person name="Gasser R.B."/>
            <person name="Young N.D."/>
        </authorList>
    </citation>
    <scope>NUCLEOTIDE SEQUENCE</scope>
</reference>
<evidence type="ECO:0000256" key="1">
    <source>
        <dbReference type="SAM" id="MobiDB-lite"/>
    </source>
</evidence>
<dbReference type="EMBL" id="AMPZ03000001">
    <property type="protein sequence ID" value="KAH9596281.1"/>
    <property type="molecule type" value="Genomic_DNA"/>
</dbReference>
<accession>A0A922S6T7</accession>
<dbReference type="GeneID" id="75576559"/>